<reference evidence="1" key="1">
    <citation type="submission" date="2020-11" db="EMBL/GenBank/DDBJ databases">
        <authorList>
            <person name="Whitehead M."/>
        </authorList>
    </citation>
    <scope>NUCLEOTIDE SEQUENCE</scope>
    <source>
        <strain evidence="1">EGII</strain>
    </source>
</reference>
<dbReference type="EMBL" id="CAJHJT010000056">
    <property type="protein sequence ID" value="CAD7012972.1"/>
    <property type="molecule type" value="Genomic_DNA"/>
</dbReference>
<dbReference type="Proteomes" id="UP000606786">
    <property type="component" value="Unassembled WGS sequence"/>
</dbReference>
<evidence type="ECO:0000313" key="1">
    <source>
        <dbReference type="EMBL" id="CAD7012972.1"/>
    </source>
</evidence>
<dbReference type="AlphaFoldDB" id="A0A811VFM2"/>
<name>A0A811VFM2_CERCA</name>
<evidence type="ECO:0000313" key="2">
    <source>
        <dbReference type="Proteomes" id="UP000606786"/>
    </source>
</evidence>
<organism evidence="1 2">
    <name type="scientific">Ceratitis capitata</name>
    <name type="common">Mediterranean fruit fly</name>
    <name type="synonym">Tephritis capitata</name>
    <dbReference type="NCBI Taxonomy" id="7213"/>
    <lineage>
        <taxon>Eukaryota</taxon>
        <taxon>Metazoa</taxon>
        <taxon>Ecdysozoa</taxon>
        <taxon>Arthropoda</taxon>
        <taxon>Hexapoda</taxon>
        <taxon>Insecta</taxon>
        <taxon>Pterygota</taxon>
        <taxon>Neoptera</taxon>
        <taxon>Endopterygota</taxon>
        <taxon>Diptera</taxon>
        <taxon>Brachycera</taxon>
        <taxon>Muscomorpha</taxon>
        <taxon>Tephritoidea</taxon>
        <taxon>Tephritidae</taxon>
        <taxon>Ceratitis</taxon>
        <taxon>Ceratitis</taxon>
    </lineage>
</organism>
<comment type="caution">
    <text evidence="1">The sequence shown here is derived from an EMBL/GenBank/DDBJ whole genome shotgun (WGS) entry which is preliminary data.</text>
</comment>
<protein>
    <submittedName>
        <fullName evidence="1">(Mediterranean fruit fly) hypothetical protein</fullName>
    </submittedName>
</protein>
<keyword evidence="2" id="KW-1185">Reference proteome</keyword>
<sequence>MWPKESQKQQLDHTASAHAKTLAKPKAHIHTYLTVWEVAHVFHSFALRGFKTPAADRSYQRPRTRLSYMDVSVSSLELNILDNSRGLAYITHTSSRRVERLMSSLTCLLT</sequence>
<accession>A0A811VFM2</accession>
<gene>
    <name evidence="1" type="ORF">CCAP1982_LOCUS21063</name>
</gene>
<proteinExistence type="predicted"/>